<evidence type="ECO:0008006" key="8">
    <source>
        <dbReference type="Google" id="ProtNLM"/>
    </source>
</evidence>
<accession>A0A8J3ENS9</accession>
<evidence type="ECO:0000256" key="3">
    <source>
        <dbReference type="ARBA" id="ARBA00022989"/>
    </source>
</evidence>
<keyword evidence="7" id="KW-1185">Reference proteome</keyword>
<comment type="subcellular location">
    <subcellularLocation>
        <location evidence="1">Membrane</location>
        <topology evidence="1">Multi-pass membrane protein</topology>
    </subcellularLocation>
</comment>
<dbReference type="PANTHER" id="PTHR43847">
    <property type="entry name" value="BLL3993 PROTEIN"/>
    <property type="match status" value="1"/>
</dbReference>
<evidence type="ECO:0000256" key="5">
    <source>
        <dbReference type="SAM" id="Phobius"/>
    </source>
</evidence>
<dbReference type="GO" id="GO:0016020">
    <property type="term" value="C:membrane"/>
    <property type="evidence" value="ECO:0007669"/>
    <property type="project" value="UniProtKB-SubCell"/>
</dbReference>
<proteinExistence type="predicted"/>
<evidence type="ECO:0000256" key="4">
    <source>
        <dbReference type="ARBA" id="ARBA00023136"/>
    </source>
</evidence>
<dbReference type="Gene3D" id="1.20.120.1630">
    <property type="match status" value="1"/>
</dbReference>
<dbReference type="AlphaFoldDB" id="A0A8J3ENS9"/>
<feature type="transmembrane region" description="Helical" evidence="5">
    <location>
        <begin position="74"/>
        <end position="96"/>
    </location>
</feature>
<feature type="transmembrane region" description="Helical" evidence="5">
    <location>
        <begin position="134"/>
        <end position="154"/>
    </location>
</feature>
<name>A0A8J3ENS9_9BACL</name>
<keyword evidence="2 5" id="KW-0812">Transmembrane</keyword>
<gene>
    <name evidence="6" type="primary">ypbQ</name>
    <name evidence="6" type="ORF">GCM10007096_38160</name>
</gene>
<keyword evidence="3 5" id="KW-1133">Transmembrane helix</keyword>
<dbReference type="PANTHER" id="PTHR43847:SF1">
    <property type="entry name" value="BLL3993 PROTEIN"/>
    <property type="match status" value="1"/>
</dbReference>
<reference evidence="6" key="1">
    <citation type="journal article" date="2014" name="Int. J. Syst. Evol. Microbiol.">
        <title>Complete genome sequence of Corynebacterium casei LMG S-19264T (=DSM 44701T), isolated from a smear-ripened cheese.</title>
        <authorList>
            <consortium name="US DOE Joint Genome Institute (JGI-PGF)"/>
            <person name="Walter F."/>
            <person name="Albersmeier A."/>
            <person name="Kalinowski J."/>
            <person name="Ruckert C."/>
        </authorList>
    </citation>
    <scope>NUCLEOTIDE SEQUENCE</scope>
    <source>
        <strain evidence="6">CGMCC 1.12777</strain>
    </source>
</reference>
<dbReference type="Pfam" id="PF04140">
    <property type="entry name" value="ICMT"/>
    <property type="match status" value="1"/>
</dbReference>
<organism evidence="6 7">
    <name type="scientific">Pullulanibacillus pueri</name>
    <dbReference type="NCBI Taxonomy" id="1437324"/>
    <lineage>
        <taxon>Bacteria</taxon>
        <taxon>Bacillati</taxon>
        <taxon>Bacillota</taxon>
        <taxon>Bacilli</taxon>
        <taxon>Bacillales</taxon>
        <taxon>Sporolactobacillaceae</taxon>
        <taxon>Pullulanibacillus</taxon>
    </lineage>
</organism>
<evidence type="ECO:0000313" key="7">
    <source>
        <dbReference type="Proteomes" id="UP000656813"/>
    </source>
</evidence>
<dbReference type="GO" id="GO:0004671">
    <property type="term" value="F:protein C-terminal S-isoprenylcysteine carboxyl O-methyltransferase activity"/>
    <property type="evidence" value="ECO:0007669"/>
    <property type="project" value="InterPro"/>
</dbReference>
<reference evidence="6" key="2">
    <citation type="submission" date="2020-09" db="EMBL/GenBank/DDBJ databases">
        <authorList>
            <person name="Sun Q."/>
            <person name="Zhou Y."/>
        </authorList>
    </citation>
    <scope>NUCLEOTIDE SEQUENCE</scope>
    <source>
        <strain evidence="6">CGMCC 1.12777</strain>
    </source>
</reference>
<protein>
    <recommendedName>
        <fullName evidence="8">15-methylpalmitoyl-4-hydroxy-2-pyrone 4-O-methyltransferase</fullName>
    </recommendedName>
</protein>
<evidence type="ECO:0000256" key="1">
    <source>
        <dbReference type="ARBA" id="ARBA00004141"/>
    </source>
</evidence>
<dbReference type="InterPro" id="IPR007269">
    <property type="entry name" value="ICMT_MeTrfase"/>
</dbReference>
<evidence type="ECO:0000256" key="2">
    <source>
        <dbReference type="ARBA" id="ARBA00022692"/>
    </source>
</evidence>
<keyword evidence="4 5" id="KW-0472">Membrane</keyword>
<comment type="caution">
    <text evidence="6">The sequence shown here is derived from an EMBL/GenBank/DDBJ whole genome shotgun (WGS) entry which is preliminary data.</text>
</comment>
<evidence type="ECO:0000313" key="6">
    <source>
        <dbReference type="EMBL" id="GGH87652.1"/>
    </source>
</evidence>
<dbReference type="Proteomes" id="UP000656813">
    <property type="component" value="Unassembled WGS sequence"/>
</dbReference>
<dbReference type="EMBL" id="BMFV01000041">
    <property type="protein sequence ID" value="GGH87652.1"/>
    <property type="molecule type" value="Genomic_DNA"/>
</dbReference>
<sequence length="188" mass="21920">MTLFVILLAFVIAQRIVELGIAKRNEKILKRKGAYEVGEEHYKWIILLHVLFFASLILEVFIRQPQLTPWSILPFTFFVIAQGLRAWALLSLGHFWNTKIIVLPGADVISKGPYKYLRHPNYIVVGLEMLTLPLIFEAYITMILFSLLNGLIILKVRIPDEEKALMEMTNYKKKMHKRKRFIPTAPRK</sequence>
<dbReference type="InterPro" id="IPR052527">
    <property type="entry name" value="Metal_cation-efflux_comp"/>
</dbReference>
<feature type="transmembrane region" description="Helical" evidence="5">
    <location>
        <begin position="43"/>
        <end position="62"/>
    </location>
</feature>
<dbReference type="RefSeq" id="WP_188498972.1">
    <property type="nucleotide sequence ID" value="NZ_BMFV01000041.1"/>
</dbReference>